<evidence type="ECO:0000313" key="2">
    <source>
        <dbReference type="Proteomes" id="UP001419910"/>
    </source>
</evidence>
<name>A0ABU9Y768_9SPHN</name>
<gene>
    <name evidence="1" type="ORF">ABC974_18515</name>
</gene>
<protein>
    <submittedName>
        <fullName evidence="1">Uncharacterized protein</fullName>
    </submittedName>
</protein>
<evidence type="ECO:0000313" key="1">
    <source>
        <dbReference type="EMBL" id="MEN2791632.1"/>
    </source>
</evidence>
<proteinExistence type="predicted"/>
<dbReference type="EMBL" id="JBDIME010000019">
    <property type="protein sequence ID" value="MEN2791632.1"/>
    <property type="molecule type" value="Genomic_DNA"/>
</dbReference>
<organism evidence="1 2">
    <name type="scientific">Sphingomonas oligophenolica</name>
    <dbReference type="NCBI Taxonomy" id="301154"/>
    <lineage>
        <taxon>Bacteria</taxon>
        <taxon>Pseudomonadati</taxon>
        <taxon>Pseudomonadota</taxon>
        <taxon>Alphaproteobacteria</taxon>
        <taxon>Sphingomonadales</taxon>
        <taxon>Sphingomonadaceae</taxon>
        <taxon>Sphingomonas</taxon>
    </lineage>
</organism>
<dbReference type="Proteomes" id="UP001419910">
    <property type="component" value="Unassembled WGS sequence"/>
</dbReference>
<keyword evidence="2" id="KW-1185">Reference proteome</keyword>
<sequence length="115" mass="12428">MQAAKSKVLVERRIPGNAAEGRQRYRVDATALRCSDRHGHEVAAKAESLTIEPYGELVYVQLGAVLIRAQESAQIAAAVLDDPAPAAFAALCSKCTCSCYIMPDRSLRRTGSDLH</sequence>
<accession>A0ABU9Y768</accession>
<reference evidence="1 2" key="1">
    <citation type="submission" date="2024-05" db="EMBL/GenBank/DDBJ databases">
        <authorList>
            <person name="Liu Q."/>
            <person name="Xin Y.-H."/>
        </authorList>
    </citation>
    <scope>NUCLEOTIDE SEQUENCE [LARGE SCALE GENOMIC DNA]</scope>
    <source>
        <strain evidence="1 2">CGMCC 1.10181</strain>
    </source>
</reference>
<comment type="caution">
    <text evidence="1">The sequence shown here is derived from an EMBL/GenBank/DDBJ whole genome shotgun (WGS) entry which is preliminary data.</text>
</comment>